<dbReference type="FunFam" id="3.40.50.150:FF:000003">
    <property type="entry name" value="Blast:Protein arginine N-methyltransferase 1"/>
    <property type="match status" value="1"/>
</dbReference>
<keyword evidence="9" id="KW-0862">Zinc</keyword>
<dbReference type="InterPro" id="IPR049482">
    <property type="entry name" value="ANM3-like_C2H2_Zf"/>
</dbReference>
<evidence type="ECO:0000256" key="4">
    <source>
        <dbReference type="ARBA" id="ARBA00022603"/>
    </source>
</evidence>
<dbReference type="GO" id="GO:0005634">
    <property type="term" value="C:nucleus"/>
    <property type="evidence" value="ECO:0007669"/>
    <property type="project" value="TreeGrafter"/>
</dbReference>
<dbReference type="Pfam" id="PF06325">
    <property type="entry name" value="PrmA"/>
    <property type="match status" value="1"/>
</dbReference>
<keyword evidence="8" id="KW-0863">Zinc-finger</keyword>
<dbReference type="PROSITE" id="PS51678">
    <property type="entry name" value="SAM_MT_PRMT"/>
    <property type="match status" value="1"/>
</dbReference>
<dbReference type="EMBL" id="SPOF01000023">
    <property type="protein sequence ID" value="TIB11518.1"/>
    <property type="molecule type" value="Genomic_DNA"/>
</dbReference>
<evidence type="ECO:0000313" key="16">
    <source>
        <dbReference type="Proteomes" id="UP000306954"/>
    </source>
</evidence>
<evidence type="ECO:0000259" key="14">
    <source>
        <dbReference type="Pfam" id="PF22528"/>
    </source>
</evidence>
<dbReference type="SUPFAM" id="SSF57667">
    <property type="entry name" value="beta-beta-alpha zinc fingers"/>
    <property type="match status" value="1"/>
</dbReference>
<keyword evidence="5 12" id="KW-0808">Transferase</keyword>
<evidence type="ECO:0000313" key="15">
    <source>
        <dbReference type="EMBL" id="TIB11518.1"/>
    </source>
</evidence>
<keyword evidence="6 12" id="KW-0949">S-adenosyl-L-methionine</keyword>
<evidence type="ECO:0000256" key="8">
    <source>
        <dbReference type="ARBA" id="ARBA00022771"/>
    </source>
</evidence>
<comment type="catalytic activity">
    <reaction evidence="11">
        <text>L-arginyl-[protein] + S-adenosyl-L-methionine = N(omega)-methyl-L-arginyl-[protein] + S-adenosyl-L-homocysteine + H(+)</text>
        <dbReference type="Rhea" id="RHEA:48100"/>
        <dbReference type="Rhea" id="RHEA-COMP:10532"/>
        <dbReference type="Rhea" id="RHEA-COMP:11990"/>
        <dbReference type="ChEBI" id="CHEBI:15378"/>
        <dbReference type="ChEBI" id="CHEBI:29965"/>
        <dbReference type="ChEBI" id="CHEBI:57856"/>
        <dbReference type="ChEBI" id="CHEBI:59789"/>
        <dbReference type="ChEBI" id="CHEBI:65280"/>
    </reaction>
    <physiologicalReaction direction="left-to-right" evidence="11">
        <dbReference type="Rhea" id="RHEA:48101"/>
    </physiologicalReaction>
</comment>
<evidence type="ECO:0000256" key="2">
    <source>
        <dbReference type="ARBA" id="ARBA00011925"/>
    </source>
</evidence>
<protein>
    <recommendedName>
        <fullName evidence="2">type I protein arginine methyltransferase</fullName>
        <ecNumber evidence="2">2.1.1.319</ecNumber>
    </recommendedName>
</protein>
<dbReference type="Gene3D" id="2.70.160.11">
    <property type="entry name" value="Hnrnp arginine n-methyltransferase1"/>
    <property type="match status" value="1"/>
</dbReference>
<sequence length="497" mass="56086">MSSSSESSVEEDYEGWNSDDLESKKTIALTANKTFDRPESALEFDKQNGLDLIELIKRLNLDYYNQIRLVNFIRKQGKDAVSAITPNDAFFSNDEYLIPAIESDPLLFQLTNDDDWSDDEQPTNTTDEQLKQLQAQLKQSNSFINDKLLNDNFVDTEYFESYDYNEIHETMIKDHVRTASYAQWILNNQQLIKGKTVMDVGCGTGILSLLAAKAGAKKVYAIDASNIVRKANENITANNLTNVIQVVKGKVEEIDLEGVQVDVIISEWMGYFLLFEAMLDSVIVARDRYLKPDGVMAPSHMRILLGAASNSDWWNEKVGFWDNIYGFTMSGMSKDIHKSAHVESFEQSSLISNSVGLLDINTKTQKAKALNFKSSFNLKIESDETMHGFLGWFDTFFTDSKSAETPKECNSQDPPSVKSLIDDAGAEHKDVSFTTGPHGTETHWKQTFFAFSKPLDVKKGDSISGVFISNKSERGLEMEVIWKLNDKEEVKSLFKLN</sequence>
<evidence type="ECO:0000256" key="11">
    <source>
        <dbReference type="ARBA" id="ARBA00049303"/>
    </source>
</evidence>
<dbReference type="PANTHER" id="PTHR11006">
    <property type="entry name" value="PROTEIN ARGININE N-METHYLTRANSFERASE"/>
    <property type="match status" value="1"/>
</dbReference>
<dbReference type="InterPro" id="IPR029063">
    <property type="entry name" value="SAM-dependent_MTases_sf"/>
</dbReference>
<dbReference type="GO" id="GO:0005829">
    <property type="term" value="C:cytosol"/>
    <property type="evidence" value="ECO:0007669"/>
    <property type="project" value="UniProtKB-SubCell"/>
</dbReference>
<dbReference type="Pfam" id="PF21137">
    <property type="entry name" value="ANM3_C2H2_Zf"/>
    <property type="match status" value="1"/>
</dbReference>
<evidence type="ECO:0000256" key="5">
    <source>
        <dbReference type="ARBA" id="ARBA00022679"/>
    </source>
</evidence>
<feature type="domain" description="Protein arginine N-methyltransferase" evidence="14">
    <location>
        <begin position="310"/>
        <end position="400"/>
    </location>
</feature>
<dbReference type="SUPFAM" id="SSF53335">
    <property type="entry name" value="S-adenosyl-L-methionine-dependent methyltransferases"/>
    <property type="match status" value="1"/>
</dbReference>
<evidence type="ECO:0000256" key="6">
    <source>
        <dbReference type="ARBA" id="ARBA00022691"/>
    </source>
</evidence>
<evidence type="ECO:0000256" key="9">
    <source>
        <dbReference type="ARBA" id="ARBA00022833"/>
    </source>
</evidence>
<dbReference type="PANTHER" id="PTHR11006:SF53">
    <property type="entry name" value="PROTEIN ARGININE N-METHYLTRANSFERASE 3"/>
    <property type="match status" value="1"/>
</dbReference>
<dbReference type="Pfam" id="PF22528">
    <property type="entry name" value="PRMT_C"/>
    <property type="match status" value="2"/>
</dbReference>
<comment type="subcellular location">
    <subcellularLocation>
        <location evidence="1">Cytoplasm</location>
        <location evidence="1">Cytosol</location>
    </subcellularLocation>
</comment>
<comment type="caution">
    <text evidence="15">The sequence shown here is derived from an EMBL/GenBank/DDBJ whole genome shotgun (WGS) entry which is preliminary data.</text>
</comment>
<dbReference type="EC" id="2.1.1.319" evidence="2"/>
<evidence type="ECO:0000256" key="1">
    <source>
        <dbReference type="ARBA" id="ARBA00004514"/>
    </source>
</evidence>
<comment type="catalytic activity">
    <reaction evidence="10">
        <text>L-arginyl-[protein] + 2 S-adenosyl-L-methionine = N(omega),N(omega)-dimethyl-L-arginyl-[protein] + 2 S-adenosyl-L-homocysteine + 2 H(+)</text>
        <dbReference type="Rhea" id="RHEA:48096"/>
        <dbReference type="Rhea" id="RHEA-COMP:10532"/>
        <dbReference type="Rhea" id="RHEA-COMP:11991"/>
        <dbReference type="ChEBI" id="CHEBI:15378"/>
        <dbReference type="ChEBI" id="CHEBI:29965"/>
        <dbReference type="ChEBI" id="CHEBI:57856"/>
        <dbReference type="ChEBI" id="CHEBI:59789"/>
        <dbReference type="ChEBI" id="CHEBI:61897"/>
        <dbReference type="EC" id="2.1.1.319"/>
    </reaction>
    <physiologicalReaction direction="left-to-right" evidence="10">
        <dbReference type="Rhea" id="RHEA:48097"/>
    </physiologicalReaction>
</comment>
<evidence type="ECO:0000256" key="12">
    <source>
        <dbReference type="PROSITE-ProRule" id="PRU01015"/>
    </source>
</evidence>
<reference evidence="15 16" key="1">
    <citation type="submission" date="2019-03" db="EMBL/GenBank/DDBJ databases">
        <title>Sequencing 23 genomes of Wallemia ichthyophaga.</title>
        <authorList>
            <person name="Gostincar C."/>
        </authorList>
    </citation>
    <scope>NUCLEOTIDE SEQUENCE [LARGE SCALE GENOMIC DNA]</scope>
    <source>
        <strain evidence="15 16">EXF-8621</strain>
    </source>
</reference>
<dbReference type="GO" id="GO:0042054">
    <property type="term" value="F:histone methyltransferase activity"/>
    <property type="evidence" value="ECO:0007669"/>
    <property type="project" value="TreeGrafter"/>
</dbReference>
<dbReference type="InterPro" id="IPR025799">
    <property type="entry name" value="Arg_MeTrfase"/>
</dbReference>
<dbReference type="GO" id="GO:0032259">
    <property type="term" value="P:methylation"/>
    <property type="evidence" value="ECO:0007669"/>
    <property type="project" value="UniProtKB-KW"/>
</dbReference>
<keyword evidence="7" id="KW-0479">Metal-binding</keyword>
<dbReference type="InterPro" id="IPR055135">
    <property type="entry name" value="PRMT_dom"/>
</dbReference>
<dbReference type="Gene3D" id="3.40.50.150">
    <property type="entry name" value="Vaccinia Virus protein VP39"/>
    <property type="match status" value="1"/>
</dbReference>
<keyword evidence="4 12" id="KW-0489">Methyltransferase</keyword>
<evidence type="ECO:0000256" key="7">
    <source>
        <dbReference type="ARBA" id="ARBA00022723"/>
    </source>
</evidence>
<evidence type="ECO:0000256" key="3">
    <source>
        <dbReference type="ARBA" id="ARBA00022490"/>
    </source>
</evidence>
<feature type="domain" description="Protein arginine N-methyltransferase 3-like C2H2 zinc finger" evidence="13">
    <location>
        <begin position="55"/>
        <end position="99"/>
    </location>
</feature>
<dbReference type="AlphaFoldDB" id="A0A4T0I4E2"/>
<proteinExistence type="predicted"/>
<name>A0A4T0I4E2_WALIC</name>
<evidence type="ECO:0000259" key="13">
    <source>
        <dbReference type="Pfam" id="PF21137"/>
    </source>
</evidence>
<dbReference type="CDD" id="cd02440">
    <property type="entry name" value="AdoMet_MTases"/>
    <property type="match status" value="1"/>
</dbReference>
<keyword evidence="3" id="KW-0963">Cytoplasm</keyword>
<gene>
    <name evidence="15" type="ORF">E3P90_02407</name>
</gene>
<feature type="domain" description="Protein arginine N-methyltransferase" evidence="14">
    <location>
        <begin position="426"/>
        <end position="486"/>
    </location>
</feature>
<dbReference type="Proteomes" id="UP000306954">
    <property type="component" value="Unassembled WGS sequence"/>
</dbReference>
<evidence type="ECO:0000256" key="10">
    <source>
        <dbReference type="ARBA" id="ARBA00047384"/>
    </source>
</evidence>
<organism evidence="15 16">
    <name type="scientific">Wallemia ichthyophaga</name>
    <dbReference type="NCBI Taxonomy" id="245174"/>
    <lineage>
        <taxon>Eukaryota</taxon>
        <taxon>Fungi</taxon>
        <taxon>Dikarya</taxon>
        <taxon>Basidiomycota</taxon>
        <taxon>Wallemiomycotina</taxon>
        <taxon>Wallemiomycetes</taxon>
        <taxon>Wallemiales</taxon>
        <taxon>Wallemiaceae</taxon>
        <taxon>Wallemia</taxon>
    </lineage>
</organism>
<dbReference type="InterPro" id="IPR036236">
    <property type="entry name" value="Znf_C2H2_sf"/>
</dbReference>
<accession>A0A4T0I4E2</accession>
<dbReference type="OrthoDB" id="7848332at2759"/>
<dbReference type="GO" id="GO:0035242">
    <property type="term" value="F:protein-arginine omega-N asymmetric methyltransferase activity"/>
    <property type="evidence" value="ECO:0007669"/>
    <property type="project" value="UniProtKB-EC"/>
</dbReference>
<dbReference type="GO" id="GO:0008270">
    <property type="term" value="F:zinc ion binding"/>
    <property type="evidence" value="ECO:0007669"/>
    <property type="project" value="UniProtKB-KW"/>
</dbReference>